<protein>
    <submittedName>
        <fullName evidence="2">Uncharacterized protein</fullName>
    </submittedName>
</protein>
<feature type="region of interest" description="Disordered" evidence="1">
    <location>
        <begin position="1"/>
        <end position="20"/>
    </location>
</feature>
<feature type="non-terminal residue" evidence="2">
    <location>
        <position position="106"/>
    </location>
</feature>
<proteinExistence type="predicted"/>
<feature type="region of interest" description="Disordered" evidence="1">
    <location>
        <begin position="61"/>
        <end position="106"/>
    </location>
</feature>
<evidence type="ECO:0000313" key="2">
    <source>
        <dbReference type="EMBL" id="CEM29774.1"/>
    </source>
</evidence>
<name>A0A0G4GIX0_9ALVE</name>
<reference evidence="2" key="1">
    <citation type="submission" date="2014-11" db="EMBL/GenBank/DDBJ databases">
        <authorList>
            <person name="Otto D Thomas"/>
            <person name="Naeem Raeece"/>
        </authorList>
    </citation>
    <scope>NUCLEOTIDE SEQUENCE</scope>
</reference>
<gene>
    <name evidence="2" type="ORF">Cvel_22093</name>
</gene>
<accession>A0A0G4GIX0</accession>
<dbReference type="AlphaFoldDB" id="A0A0G4GIX0"/>
<evidence type="ECO:0000256" key="1">
    <source>
        <dbReference type="SAM" id="MobiDB-lite"/>
    </source>
</evidence>
<sequence length="106" mass="11645">MHRSPASFTPPQMLSEVRRGGHRCAPLTHRLGESTEHPQPLAVWLPTLSQSDQMLSTPVRVRSEAPVETAEAAKEEEASGRGRDSRQNPRDVIQVVGRTANGKVKV</sequence>
<organism evidence="2">
    <name type="scientific">Chromera velia CCMP2878</name>
    <dbReference type="NCBI Taxonomy" id="1169474"/>
    <lineage>
        <taxon>Eukaryota</taxon>
        <taxon>Sar</taxon>
        <taxon>Alveolata</taxon>
        <taxon>Colpodellida</taxon>
        <taxon>Chromeraceae</taxon>
        <taxon>Chromera</taxon>
    </lineage>
</organism>
<feature type="compositionally biased region" description="Basic and acidic residues" evidence="1">
    <location>
        <begin position="61"/>
        <end position="89"/>
    </location>
</feature>
<dbReference type="EMBL" id="CDMZ01001256">
    <property type="protein sequence ID" value="CEM29774.1"/>
    <property type="molecule type" value="Genomic_DNA"/>
</dbReference>
<feature type="compositionally biased region" description="Polar residues" evidence="1">
    <location>
        <begin position="1"/>
        <end position="12"/>
    </location>
</feature>